<organism evidence="1">
    <name type="scientific">Siphoviridae sp. ctm7X10</name>
    <dbReference type="NCBI Taxonomy" id="2827929"/>
    <lineage>
        <taxon>Viruses</taxon>
        <taxon>Duplodnaviria</taxon>
        <taxon>Heunggongvirae</taxon>
        <taxon>Uroviricota</taxon>
        <taxon>Caudoviricetes</taxon>
    </lineage>
</organism>
<dbReference type="EMBL" id="BK032530">
    <property type="protein sequence ID" value="DAF46108.1"/>
    <property type="molecule type" value="Genomic_DNA"/>
</dbReference>
<evidence type="ECO:0000313" key="1">
    <source>
        <dbReference type="EMBL" id="DAF46108.1"/>
    </source>
</evidence>
<reference evidence="1" key="1">
    <citation type="journal article" date="2021" name="Proc. Natl. Acad. Sci. U.S.A.">
        <title>A Catalog of Tens of Thousands of Viruses from Human Metagenomes Reveals Hidden Associations with Chronic Diseases.</title>
        <authorList>
            <person name="Tisza M.J."/>
            <person name="Buck C.B."/>
        </authorList>
    </citation>
    <scope>NUCLEOTIDE SEQUENCE</scope>
    <source>
        <strain evidence="1">Ctm7X10</strain>
    </source>
</reference>
<name>A0A8S5S4Z5_9CAUD</name>
<proteinExistence type="predicted"/>
<sequence length="29" mass="3537">MIGLSFMRFPLIFIQSKIDPICCRFLYFH</sequence>
<accession>A0A8S5S4Z5</accession>
<protein>
    <submittedName>
        <fullName evidence="1">Uncharacterized protein</fullName>
    </submittedName>
</protein>